<reference evidence="9 10" key="1">
    <citation type="submission" date="2023-07" db="EMBL/GenBank/DDBJ databases">
        <title>Genomic Encyclopedia of Type Strains, Phase IV (KMG-IV): sequencing the most valuable type-strain genomes for metagenomic binning, comparative biology and taxonomic classification.</title>
        <authorList>
            <person name="Goeker M."/>
        </authorList>
    </citation>
    <scope>NUCLEOTIDE SEQUENCE [LARGE SCALE GENOMIC DNA]</scope>
    <source>
        <strain evidence="9 10">DSM 19922</strain>
    </source>
</reference>
<evidence type="ECO:0000256" key="8">
    <source>
        <dbReference type="SAM" id="Phobius"/>
    </source>
</evidence>
<dbReference type="InterPro" id="IPR002196">
    <property type="entry name" value="Glyco_hydro_24"/>
</dbReference>
<dbReference type="InterPro" id="IPR034690">
    <property type="entry name" value="Endolysin_T4_type"/>
</dbReference>
<dbReference type="InterPro" id="IPR023346">
    <property type="entry name" value="Lysozyme-like_dom_sf"/>
</dbReference>
<dbReference type="Pfam" id="PF00959">
    <property type="entry name" value="Phage_lysozyme"/>
    <property type="match status" value="1"/>
</dbReference>
<evidence type="ECO:0000256" key="3">
    <source>
        <dbReference type="ARBA" id="ARBA00022638"/>
    </source>
</evidence>
<dbReference type="RefSeq" id="WP_209990861.1">
    <property type="nucleotide sequence ID" value="NZ_JAGINO010000037.1"/>
</dbReference>
<organism evidence="9 10">
    <name type="scientific">Azospirillum picis</name>
    <dbReference type="NCBI Taxonomy" id="488438"/>
    <lineage>
        <taxon>Bacteria</taxon>
        <taxon>Pseudomonadati</taxon>
        <taxon>Pseudomonadota</taxon>
        <taxon>Alphaproteobacteria</taxon>
        <taxon>Rhodospirillales</taxon>
        <taxon>Azospirillaceae</taxon>
        <taxon>Azospirillum</taxon>
    </lineage>
</organism>
<keyword evidence="10" id="KW-1185">Reference proteome</keyword>
<comment type="catalytic activity">
    <reaction evidence="1 7">
        <text>Hydrolysis of (1-&gt;4)-beta-linkages between N-acetylmuramic acid and N-acetyl-D-glucosamine residues in a peptidoglycan and between N-acetyl-D-glucosamine residues in chitodextrins.</text>
        <dbReference type="EC" id="3.2.1.17"/>
    </reaction>
</comment>
<dbReference type="HAMAP" id="MF_04110">
    <property type="entry name" value="ENDOLYSIN_T4"/>
    <property type="match status" value="1"/>
</dbReference>
<keyword evidence="6 7" id="KW-0326">Glycosidase</keyword>
<evidence type="ECO:0000256" key="5">
    <source>
        <dbReference type="ARBA" id="ARBA00023200"/>
    </source>
</evidence>
<dbReference type="SUPFAM" id="SSF53955">
    <property type="entry name" value="Lysozyme-like"/>
    <property type="match status" value="1"/>
</dbReference>
<dbReference type="EMBL" id="JAUSVU010000039">
    <property type="protein sequence ID" value="MDQ0537180.1"/>
    <property type="molecule type" value="Genomic_DNA"/>
</dbReference>
<comment type="similarity">
    <text evidence="7">Belongs to the glycosyl hydrolase 24 family.</text>
</comment>
<sequence>MSETTIAAPARAEADLADLVRHFEGLHLSAYRCPAGVPTIGYGHTKGVRIGQVITAAKAEEYLQADLAEARAQVDRLVTVPLAPHQAVALTSFVFNLGAGNFTSSTLLKRLNVGDAAGAAEQFGRWVYATVNGKKTQLPGLVSRRAAEVAMFQGAPWRTALAAPMAQAVEEAPAMKPLAKSRTVQAGGVGLTIAGVTAAAQQAREASGAVRDLVDCLPDLGLNLSAGWVAAAVLAAVVGYMLWRRRDDARKAVL</sequence>
<evidence type="ECO:0000256" key="1">
    <source>
        <dbReference type="ARBA" id="ARBA00000632"/>
    </source>
</evidence>
<evidence type="ECO:0000313" key="10">
    <source>
        <dbReference type="Proteomes" id="UP001244552"/>
    </source>
</evidence>
<comment type="caution">
    <text evidence="9">The sequence shown here is derived from an EMBL/GenBank/DDBJ whole genome shotgun (WGS) entry which is preliminary data.</text>
</comment>
<evidence type="ECO:0000256" key="4">
    <source>
        <dbReference type="ARBA" id="ARBA00022801"/>
    </source>
</evidence>
<dbReference type="CDD" id="cd00737">
    <property type="entry name" value="lyz_endolysin_autolysin"/>
    <property type="match status" value="1"/>
</dbReference>
<dbReference type="InterPro" id="IPR051018">
    <property type="entry name" value="Bacteriophage_GH24"/>
</dbReference>
<evidence type="ECO:0000256" key="2">
    <source>
        <dbReference type="ARBA" id="ARBA00022529"/>
    </source>
</evidence>
<keyword evidence="8" id="KW-0812">Transmembrane</keyword>
<evidence type="ECO:0000256" key="6">
    <source>
        <dbReference type="ARBA" id="ARBA00023295"/>
    </source>
</evidence>
<dbReference type="InterPro" id="IPR033907">
    <property type="entry name" value="Endolysin_autolysin"/>
</dbReference>
<dbReference type="Proteomes" id="UP001244552">
    <property type="component" value="Unassembled WGS sequence"/>
</dbReference>
<dbReference type="Gene3D" id="1.10.530.40">
    <property type="match status" value="1"/>
</dbReference>
<dbReference type="EC" id="3.2.1.17" evidence="7"/>
<keyword evidence="5" id="KW-1035">Host cytoplasm</keyword>
<evidence type="ECO:0000256" key="7">
    <source>
        <dbReference type="RuleBase" id="RU003788"/>
    </source>
</evidence>
<keyword evidence="4 7" id="KW-0378">Hydrolase</keyword>
<keyword evidence="8" id="KW-0472">Membrane</keyword>
<dbReference type="PANTHER" id="PTHR38107">
    <property type="match status" value="1"/>
</dbReference>
<keyword evidence="2 7" id="KW-0929">Antimicrobial</keyword>
<keyword evidence="8" id="KW-1133">Transmembrane helix</keyword>
<accession>A0ABU0MUP3</accession>
<dbReference type="InterPro" id="IPR023347">
    <property type="entry name" value="Lysozyme_dom_sf"/>
</dbReference>
<protein>
    <recommendedName>
        <fullName evidence="7">Lysozyme</fullName>
        <ecNumber evidence="7">3.2.1.17</ecNumber>
    </recommendedName>
</protein>
<name>A0ABU0MUP3_9PROT</name>
<proteinExistence type="inferred from homology"/>
<evidence type="ECO:0000313" key="9">
    <source>
        <dbReference type="EMBL" id="MDQ0537180.1"/>
    </source>
</evidence>
<keyword evidence="3 7" id="KW-0081">Bacteriolytic enzyme</keyword>
<dbReference type="PANTHER" id="PTHR38107:SF3">
    <property type="entry name" value="LYSOZYME RRRD-RELATED"/>
    <property type="match status" value="1"/>
</dbReference>
<gene>
    <name evidence="9" type="ORF">QO018_006080</name>
</gene>
<feature type="transmembrane region" description="Helical" evidence="8">
    <location>
        <begin position="220"/>
        <end position="243"/>
    </location>
</feature>